<dbReference type="EMBL" id="LR792632">
    <property type="protein sequence ID" value="CAB3288248.1"/>
    <property type="molecule type" value="Genomic_DNA"/>
</dbReference>
<dbReference type="KEGG" id="mesg:MLAUSG7_0632"/>
<sequence>MFKEFKALLSFFTRFPIYVEDFDFEKVASYFYFIVLIGYIFGIFSLFVGYIFSFFLPNLLTAILILFFIEYLNGFHHMDGLIDFGDGYMAVGDKKKKLMAMKDRYIGCGGVVFAIFINLMAIFSISYILEINILYLLVGEVCAKLGMLSCSTFGNPLIEGTGRYFVKKSDEKFLTVGIILSLPLILLFDGIHRKVVIIAILVSIITGLCMAKIAKKHFGGVNGDVLGASNEITRVVVLLIIIASIKAVSNP</sequence>
<comment type="cofactor">
    <cofactor evidence="1 19">
        <name>Mg(2+)</name>
        <dbReference type="ChEBI" id="CHEBI:18420"/>
    </cofactor>
</comment>
<gene>
    <name evidence="19 20" type="primary">cobS</name>
    <name evidence="20" type="ORF">MLAUSG7_0632</name>
</gene>
<evidence type="ECO:0000256" key="8">
    <source>
        <dbReference type="ARBA" id="ARBA00022573"/>
    </source>
</evidence>
<keyword evidence="9 19" id="KW-0808">Transferase</keyword>
<protein>
    <recommendedName>
        <fullName evidence="6 19">Adenosylcobinamide-GDP ribazoletransferase</fullName>
        <ecNumber evidence="5 19">2.7.8.26</ecNumber>
    </recommendedName>
    <alternativeName>
        <fullName evidence="16 19">Cobalamin synthase</fullName>
    </alternativeName>
    <alternativeName>
        <fullName evidence="15 19">Cobalamin-5'-phosphate synthase</fullName>
    </alternativeName>
</protein>
<dbReference type="HAMAP" id="MF_00719">
    <property type="entry name" value="CobS"/>
    <property type="match status" value="1"/>
</dbReference>
<accession>A0A8D6SZH2</accession>
<dbReference type="GO" id="GO:0009236">
    <property type="term" value="P:cobalamin biosynthetic process"/>
    <property type="evidence" value="ECO:0007669"/>
    <property type="project" value="UniProtKB-UniRule"/>
</dbReference>
<comment type="function">
    <text evidence="14 19">Joins adenosylcobinamide-GDP and alpha-ribazole to generate adenosylcobalamin (Ado-cobalamin). Also synthesizes adenosylcobalamin 5'-phosphate from adenosylcobinamide-GDP and alpha-ribazole 5'-phosphate.</text>
</comment>
<evidence type="ECO:0000256" key="9">
    <source>
        <dbReference type="ARBA" id="ARBA00022679"/>
    </source>
</evidence>
<evidence type="ECO:0000256" key="5">
    <source>
        <dbReference type="ARBA" id="ARBA00013200"/>
    </source>
</evidence>
<dbReference type="GO" id="GO:0008818">
    <property type="term" value="F:cobalamin 5'-phosphate synthase activity"/>
    <property type="evidence" value="ECO:0007669"/>
    <property type="project" value="UniProtKB-UniRule"/>
</dbReference>
<evidence type="ECO:0000256" key="17">
    <source>
        <dbReference type="ARBA" id="ARBA00048623"/>
    </source>
</evidence>
<evidence type="ECO:0000256" key="1">
    <source>
        <dbReference type="ARBA" id="ARBA00001946"/>
    </source>
</evidence>
<evidence type="ECO:0000313" key="20">
    <source>
        <dbReference type="EMBL" id="CAB3288248.1"/>
    </source>
</evidence>
<name>A0A8D6SZH2_9EURY</name>
<evidence type="ECO:0000313" key="21">
    <source>
        <dbReference type="Proteomes" id="UP000679213"/>
    </source>
</evidence>
<evidence type="ECO:0000256" key="2">
    <source>
        <dbReference type="ARBA" id="ARBA00004651"/>
    </source>
</evidence>
<evidence type="ECO:0000256" key="11">
    <source>
        <dbReference type="ARBA" id="ARBA00022842"/>
    </source>
</evidence>
<evidence type="ECO:0000256" key="15">
    <source>
        <dbReference type="ARBA" id="ARBA00032605"/>
    </source>
</evidence>
<dbReference type="RefSeq" id="WP_214400491.1">
    <property type="nucleotide sequence ID" value="NZ_LR792632.1"/>
</dbReference>
<evidence type="ECO:0000256" key="16">
    <source>
        <dbReference type="ARBA" id="ARBA00032853"/>
    </source>
</evidence>
<evidence type="ECO:0000256" key="3">
    <source>
        <dbReference type="ARBA" id="ARBA00004663"/>
    </source>
</evidence>
<dbReference type="PANTHER" id="PTHR34148:SF1">
    <property type="entry name" value="ADENOSYLCOBINAMIDE-GDP RIBAZOLETRANSFERASE"/>
    <property type="match status" value="1"/>
</dbReference>
<evidence type="ECO:0000256" key="4">
    <source>
        <dbReference type="ARBA" id="ARBA00010561"/>
    </source>
</evidence>
<keyword evidence="8 19" id="KW-0169">Cobalamin biosynthesis</keyword>
<dbReference type="GO" id="GO:0051073">
    <property type="term" value="F:adenosylcobinamide-GDP ribazoletransferase activity"/>
    <property type="evidence" value="ECO:0007669"/>
    <property type="project" value="UniProtKB-UniRule"/>
</dbReference>
<dbReference type="NCBIfam" id="TIGR00317">
    <property type="entry name" value="cobS"/>
    <property type="match status" value="1"/>
</dbReference>
<comment type="similarity">
    <text evidence="4 19">Belongs to the CobS family.</text>
</comment>
<dbReference type="GeneID" id="65883436"/>
<organism evidence="20 21">
    <name type="scientific">Methanocaldococcus lauensis</name>
    <dbReference type="NCBI Taxonomy" id="2546128"/>
    <lineage>
        <taxon>Archaea</taxon>
        <taxon>Methanobacteriati</taxon>
        <taxon>Methanobacteriota</taxon>
        <taxon>Methanomada group</taxon>
        <taxon>Methanococci</taxon>
        <taxon>Methanococcales</taxon>
        <taxon>Methanocaldococcaceae</taxon>
        <taxon>Methanocaldococcus</taxon>
    </lineage>
</organism>
<evidence type="ECO:0000256" key="18">
    <source>
        <dbReference type="ARBA" id="ARBA00049504"/>
    </source>
</evidence>
<feature type="transmembrane region" description="Helical" evidence="19">
    <location>
        <begin position="105"/>
        <end position="127"/>
    </location>
</feature>
<reference evidence="20 21" key="1">
    <citation type="submission" date="2020-04" db="EMBL/GenBank/DDBJ databases">
        <authorList>
            <consortium name="Genoscope - CEA"/>
            <person name="William W."/>
        </authorList>
    </citation>
    <scope>NUCLEOTIDE SEQUENCE [LARGE SCALE GENOMIC DNA]</scope>
    <source>
        <strain evidence="20 21">SG7</strain>
    </source>
</reference>
<dbReference type="InterPro" id="IPR003805">
    <property type="entry name" value="CobS"/>
</dbReference>
<feature type="transmembrane region" description="Helical" evidence="19">
    <location>
        <begin position="54"/>
        <end position="72"/>
    </location>
</feature>
<comment type="catalytic activity">
    <reaction evidence="18 19">
        <text>alpha-ribazole 5'-phosphate + adenosylcob(III)inamide-GDP = adenosylcob(III)alamin 5'-phosphate + GMP + H(+)</text>
        <dbReference type="Rhea" id="RHEA:23560"/>
        <dbReference type="ChEBI" id="CHEBI:15378"/>
        <dbReference type="ChEBI" id="CHEBI:57918"/>
        <dbReference type="ChEBI" id="CHEBI:58115"/>
        <dbReference type="ChEBI" id="CHEBI:60487"/>
        <dbReference type="ChEBI" id="CHEBI:60493"/>
        <dbReference type="EC" id="2.7.8.26"/>
    </reaction>
</comment>
<feature type="transmembrane region" description="Helical" evidence="19">
    <location>
        <begin position="195"/>
        <end position="211"/>
    </location>
</feature>
<proteinExistence type="inferred from homology"/>
<feature type="transmembrane region" description="Helical" evidence="19">
    <location>
        <begin position="173"/>
        <end position="189"/>
    </location>
</feature>
<feature type="transmembrane region" description="Helical" evidence="19">
    <location>
        <begin position="30"/>
        <end position="48"/>
    </location>
</feature>
<evidence type="ECO:0000256" key="13">
    <source>
        <dbReference type="ARBA" id="ARBA00023136"/>
    </source>
</evidence>
<evidence type="ECO:0000256" key="6">
    <source>
        <dbReference type="ARBA" id="ARBA00015850"/>
    </source>
</evidence>
<keyword evidence="7 19" id="KW-1003">Cell membrane</keyword>
<evidence type="ECO:0000256" key="12">
    <source>
        <dbReference type="ARBA" id="ARBA00022989"/>
    </source>
</evidence>
<keyword evidence="13 19" id="KW-0472">Membrane</keyword>
<evidence type="ECO:0000256" key="10">
    <source>
        <dbReference type="ARBA" id="ARBA00022692"/>
    </source>
</evidence>
<keyword evidence="12 19" id="KW-1133">Transmembrane helix</keyword>
<comment type="catalytic activity">
    <reaction evidence="17 19">
        <text>alpha-ribazole + adenosylcob(III)inamide-GDP = adenosylcob(III)alamin + GMP + H(+)</text>
        <dbReference type="Rhea" id="RHEA:16049"/>
        <dbReference type="ChEBI" id="CHEBI:10329"/>
        <dbReference type="ChEBI" id="CHEBI:15378"/>
        <dbReference type="ChEBI" id="CHEBI:18408"/>
        <dbReference type="ChEBI" id="CHEBI:58115"/>
        <dbReference type="ChEBI" id="CHEBI:60487"/>
        <dbReference type="EC" id="2.7.8.26"/>
    </reaction>
</comment>
<dbReference type="UniPathway" id="UPA00148">
    <property type="reaction ID" value="UER00238"/>
</dbReference>
<evidence type="ECO:0000256" key="14">
    <source>
        <dbReference type="ARBA" id="ARBA00025228"/>
    </source>
</evidence>
<keyword evidence="21" id="KW-1185">Reference proteome</keyword>
<dbReference type="GO" id="GO:0005886">
    <property type="term" value="C:plasma membrane"/>
    <property type="evidence" value="ECO:0007669"/>
    <property type="project" value="UniProtKB-SubCell"/>
</dbReference>
<keyword evidence="11 19" id="KW-0460">Magnesium</keyword>
<evidence type="ECO:0000256" key="7">
    <source>
        <dbReference type="ARBA" id="ARBA00022475"/>
    </source>
</evidence>
<keyword evidence="10 19" id="KW-0812">Transmembrane</keyword>
<dbReference type="Pfam" id="PF02654">
    <property type="entry name" value="CobS"/>
    <property type="match status" value="1"/>
</dbReference>
<dbReference type="Proteomes" id="UP000679213">
    <property type="component" value="Chromosome I"/>
</dbReference>
<dbReference type="EC" id="2.7.8.26" evidence="5 19"/>
<dbReference type="PANTHER" id="PTHR34148">
    <property type="entry name" value="ADENOSYLCOBINAMIDE-GDP RIBAZOLETRANSFERASE"/>
    <property type="match status" value="1"/>
</dbReference>
<comment type="subcellular location">
    <subcellularLocation>
        <location evidence="2 19">Cell membrane</location>
        <topology evidence="2 19">Multi-pass membrane protein</topology>
    </subcellularLocation>
</comment>
<evidence type="ECO:0000256" key="19">
    <source>
        <dbReference type="HAMAP-Rule" id="MF_00719"/>
    </source>
</evidence>
<dbReference type="AlphaFoldDB" id="A0A8D6SZH2"/>
<comment type="pathway">
    <text evidence="3 19">Cofactor biosynthesis; adenosylcobalamin biosynthesis; adenosylcobalamin from cob(II)yrinate a,c-diamide: step 7/7.</text>
</comment>